<dbReference type="SMART" id="SM01008">
    <property type="entry name" value="Ald_Xan_dh_C"/>
    <property type="match status" value="1"/>
</dbReference>
<evidence type="ECO:0000259" key="3">
    <source>
        <dbReference type="SMART" id="SM01008"/>
    </source>
</evidence>
<dbReference type="PANTHER" id="PTHR11908:SF132">
    <property type="entry name" value="ALDEHYDE OXIDASE 1-RELATED"/>
    <property type="match status" value="1"/>
</dbReference>
<evidence type="ECO:0000256" key="2">
    <source>
        <dbReference type="ARBA" id="ARBA00023002"/>
    </source>
</evidence>
<feature type="domain" description="Aldehyde oxidase/xanthine dehydrogenase a/b hammerhead" evidence="3">
    <location>
        <begin position="13"/>
        <end position="120"/>
    </location>
</feature>
<dbReference type="GO" id="GO:0005506">
    <property type="term" value="F:iron ion binding"/>
    <property type="evidence" value="ECO:0007669"/>
    <property type="project" value="InterPro"/>
</dbReference>
<reference evidence="4" key="1">
    <citation type="journal article" date="2022" name="Nat. Microbiol.">
        <title>Unique mobile elements and scalable gene flow at the prokaryote-eukaryote boundary revealed by circularized Asgard archaea genomes.</title>
        <authorList>
            <person name="Wu F."/>
            <person name="Speth D.R."/>
            <person name="Philosof A."/>
            <person name="Cremiere A."/>
            <person name="Narayanan A."/>
            <person name="Barco R.A."/>
            <person name="Connon S.A."/>
            <person name="Amend J.P."/>
            <person name="Antoshechkin I.A."/>
            <person name="Orphan V.J."/>
        </authorList>
    </citation>
    <scope>NUCLEOTIDE SEQUENCE</scope>
    <source>
        <strain evidence="4">PM71</strain>
    </source>
</reference>
<dbReference type="InterPro" id="IPR036856">
    <property type="entry name" value="Ald_Oxase/Xan_DH_a/b_sf"/>
</dbReference>
<dbReference type="FunFam" id="3.30.365.10:FF:000001">
    <property type="entry name" value="Xanthine dehydrogenase oxidase"/>
    <property type="match status" value="1"/>
</dbReference>
<dbReference type="Gene3D" id="3.30.365.10">
    <property type="entry name" value="Aldehyde oxidase/xanthine dehydrogenase, molybdopterin binding domain"/>
    <property type="match status" value="4"/>
</dbReference>
<dbReference type="Pfam" id="PF20256">
    <property type="entry name" value="MoCoBD_2"/>
    <property type="match status" value="1"/>
</dbReference>
<dbReference type="GO" id="GO:0016491">
    <property type="term" value="F:oxidoreductase activity"/>
    <property type="evidence" value="ECO:0007669"/>
    <property type="project" value="UniProtKB-KW"/>
</dbReference>
<organism evidence="4">
    <name type="scientific">Candidatus Heimdallarchaeum aukensis</name>
    <dbReference type="NCBI Taxonomy" id="2876573"/>
    <lineage>
        <taxon>Archaea</taxon>
        <taxon>Promethearchaeati</taxon>
        <taxon>Candidatus Heimdallarchaeota</taxon>
        <taxon>Candidatus Heimdallarchaeia (ex Rinke et al. 2021) (nom. nud.)</taxon>
        <taxon>Candidatus Heimdallarchaeales</taxon>
        <taxon>Candidatus Heimdallarchaeaceae</taxon>
        <taxon>Candidatus Heimdallarchaeum</taxon>
    </lineage>
</organism>
<dbReference type="InterPro" id="IPR016208">
    <property type="entry name" value="Ald_Oxase/xanthine_DH-like"/>
</dbReference>
<dbReference type="SUPFAM" id="SSF54665">
    <property type="entry name" value="CO dehydrogenase molybdoprotein N-domain-like"/>
    <property type="match status" value="1"/>
</dbReference>
<dbReference type="PANTHER" id="PTHR11908">
    <property type="entry name" value="XANTHINE DEHYDROGENASE"/>
    <property type="match status" value="1"/>
</dbReference>
<dbReference type="Proteomes" id="UP001201020">
    <property type="component" value="Chromosome"/>
</dbReference>
<keyword evidence="2" id="KW-0560">Oxidoreductase</keyword>
<dbReference type="AlphaFoldDB" id="A0A9Y1FLE3"/>
<dbReference type="Pfam" id="PF01315">
    <property type="entry name" value="Ald_Xan_dh_C"/>
    <property type="match status" value="1"/>
</dbReference>
<dbReference type="InterPro" id="IPR000674">
    <property type="entry name" value="Ald_Oxase/Xan_DH_a/b"/>
</dbReference>
<dbReference type="Gene3D" id="3.90.1170.50">
    <property type="entry name" value="Aldehyde oxidase/xanthine dehydrogenase, a/b hammerhead"/>
    <property type="match status" value="1"/>
</dbReference>
<gene>
    <name evidence="4" type="ORF">K9W45_12925</name>
</gene>
<dbReference type="EMBL" id="CP084166">
    <property type="protein sequence ID" value="UJG40724.1"/>
    <property type="molecule type" value="Genomic_DNA"/>
</dbReference>
<proteinExistence type="predicted"/>
<name>A0A9Y1FLE3_9ARCH</name>
<dbReference type="InterPro" id="IPR008274">
    <property type="entry name" value="AldOxase/xan_DH_MoCoBD1"/>
</dbReference>
<dbReference type="InterPro" id="IPR046867">
    <property type="entry name" value="AldOxase/xan_DH_MoCoBD2"/>
</dbReference>
<sequence length="752" mass="83213">MKIIKEFLAPHTKGESLYVDDLPEPSNLLHAFVFTSTIPHGKIVKLNLEKAEKSPGVCKILTSKDIPGENQLGRIIQDEVLLVEDEVEFVGQPIAIILAETKEQAKNASKLVEIEYEELPAVFDPREAAEKGLFIAPSNTLSNGDVDAAWEKCDVIIEGTVENGGQEHVYLETQAALAIPDENDKILIYSSTQAPTTVQGTTAKILGLDMNKIEVDVKRIGGGFGGKEDQATQWAAICALGAYHTKRPVKLVLNRKEDIQMTGKRHPYSSDYKIGLTKEGKIIAFEASIYQNSGASADLSTAILSRTLFHSTNSYYIPNVKVTGYPCKTNLPPFTAFRGFGGPQGMFLIEAAIDKAAEVMGVPKHVLQEKNLLNEGDEFHYGQKVERSNARRSFEELLKETNFEQKKKEIEEFNQSNKYMKKGLSIMPICFGISFTSTFLNQAGALVNIYKDGSVSVSTGAIEMGQGVNVKIRHIVSLALGIDPERIRIESTNTTRVINTSPTAASTGADLNGKAAEIACNRLVERLKKVASEKLQVQPEEIEIKEDYVYVKGKKTELGWNELVNSAYMSRVNLSSQALYATPKIFFNKEEKKGKPFAYHVFGAALTEVTIDCLRGTYTIDKVTIVHDAGKSINYLVDLGQTEGGLLQGIGWMTIEQLMYKEGHILTNSFATYKVPNLPFTPEIKVKFLENAENPEAVLKSKAIGEPPFMYGIGAYFAIKNATRAFRKDKEWVYSAPLTPEKLLLYLYENNS</sequence>
<protein>
    <submittedName>
        <fullName evidence="4">Molybdopterin-dependent oxidoreductase</fullName>
    </submittedName>
</protein>
<evidence type="ECO:0000313" key="4">
    <source>
        <dbReference type="EMBL" id="UJG40724.1"/>
    </source>
</evidence>
<dbReference type="SUPFAM" id="SSF56003">
    <property type="entry name" value="Molybdenum cofactor-binding domain"/>
    <property type="match status" value="1"/>
</dbReference>
<accession>A0A9Y1FLE3</accession>
<evidence type="ECO:0000256" key="1">
    <source>
        <dbReference type="ARBA" id="ARBA00022505"/>
    </source>
</evidence>
<dbReference type="InterPro" id="IPR037165">
    <property type="entry name" value="AldOxase/xan_DH_Mopterin-bd_sf"/>
</dbReference>
<dbReference type="Pfam" id="PF02738">
    <property type="entry name" value="MoCoBD_1"/>
    <property type="match status" value="1"/>
</dbReference>
<keyword evidence="1" id="KW-0500">Molybdenum</keyword>